<feature type="non-terminal residue" evidence="2">
    <location>
        <position position="71"/>
    </location>
</feature>
<protein>
    <submittedName>
        <fullName evidence="2">Uncharacterized protein</fullName>
    </submittedName>
</protein>
<evidence type="ECO:0000313" key="2">
    <source>
        <dbReference type="EMBL" id="ETJ26578.1"/>
    </source>
</evidence>
<gene>
    <name evidence="2" type="ORF">Q604_UNBC17325G0001</name>
</gene>
<feature type="transmembrane region" description="Helical" evidence="1">
    <location>
        <begin position="12"/>
        <end position="34"/>
    </location>
</feature>
<accession>W1X8H1</accession>
<sequence length="71" mass="8047">NPKKKGNVARNLVMNYLYAGILYACIFGVQGAFLPLAQNPGLFSNFVSVFYLFIFAQGFLSFYNVFYESKD</sequence>
<keyword evidence="1" id="KW-0472">Membrane</keyword>
<evidence type="ECO:0000256" key="1">
    <source>
        <dbReference type="SAM" id="Phobius"/>
    </source>
</evidence>
<name>W1X8H1_9ZZZZ</name>
<dbReference type="EMBL" id="AZMM01017325">
    <property type="protein sequence ID" value="ETJ26578.1"/>
    <property type="molecule type" value="Genomic_DNA"/>
</dbReference>
<comment type="caution">
    <text evidence="2">The sequence shown here is derived from an EMBL/GenBank/DDBJ whole genome shotgun (WGS) entry which is preliminary data.</text>
</comment>
<keyword evidence="1" id="KW-1133">Transmembrane helix</keyword>
<proteinExistence type="predicted"/>
<dbReference type="AlphaFoldDB" id="W1X8H1"/>
<organism evidence="2">
    <name type="scientific">human gut metagenome</name>
    <dbReference type="NCBI Taxonomy" id="408170"/>
    <lineage>
        <taxon>unclassified sequences</taxon>
        <taxon>metagenomes</taxon>
        <taxon>organismal metagenomes</taxon>
    </lineage>
</organism>
<reference evidence="2" key="1">
    <citation type="submission" date="2013-12" db="EMBL/GenBank/DDBJ databases">
        <title>A Varibaculum cambriense genome reconstructed from a premature infant gut community with otherwise low bacterial novelty that shifts toward anaerobic metabolism during the third week of life.</title>
        <authorList>
            <person name="Brown C.T."/>
            <person name="Sharon I."/>
            <person name="Thomas B.C."/>
            <person name="Castelle C.J."/>
            <person name="Morowitz M.J."/>
            <person name="Banfield J.F."/>
        </authorList>
    </citation>
    <scope>NUCLEOTIDE SEQUENCE</scope>
</reference>
<keyword evidence="1" id="KW-0812">Transmembrane</keyword>
<feature type="transmembrane region" description="Helical" evidence="1">
    <location>
        <begin position="46"/>
        <end position="66"/>
    </location>
</feature>
<feature type="non-terminal residue" evidence="2">
    <location>
        <position position="1"/>
    </location>
</feature>